<reference evidence="1 2" key="1">
    <citation type="journal article" date="2024" name="Plant Biotechnol. J.">
        <title>Genome and CRISPR/Cas9 system of a widespread forest tree (Populus alba) in the world.</title>
        <authorList>
            <person name="Liu Y.J."/>
            <person name="Jiang P.F."/>
            <person name="Han X.M."/>
            <person name="Li X.Y."/>
            <person name="Wang H.M."/>
            <person name="Wang Y.J."/>
            <person name="Wang X.X."/>
            <person name="Zeng Q.Y."/>
        </authorList>
    </citation>
    <scope>NUCLEOTIDE SEQUENCE [LARGE SCALE GENOMIC DNA]</scope>
    <source>
        <strain evidence="2">cv. PAL-ZL1</strain>
    </source>
</reference>
<accession>A0ACC4C996</accession>
<keyword evidence="2" id="KW-1185">Reference proteome</keyword>
<protein>
    <submittedName>
        <fullName evidence="1">Uncharacterized protein</fullName>
    </submittedName>
</protein>
<gene>
    <name evidence="1" type="ORF">D5086_009851</name>
</gene>
<name>A0ACC4C996_POPAL</name>
<comment type="caution">
    <text evidence="1">The sequence shown here is derived from an EMBL/GenBank/DDBJ whole genome shotgun (WGS) entry which is preliminary data.</text>
</comment>
<organism evidence="1 2">
    <name type="scientific">Populus alba</name>
    <name type="common">White poplar</name>
    <dbReference type="NCBI Taxonomy" id="43335"/>
    <lineage>
        <taxon>Eukaryota</taxon>
        <taxon>Viridiplantae</taxon>
        <taxon>Streptophyta</taxon>
        <taxon>Embryophyta</taxon>
        <taxon>Tracheophyta</taxon>
        <taxon>Spermatophyta</taxon>
        <taxon>Magnoliopsida</taxon>
        <taxon>eudicotyledons</taxon>
        <taxon>Gunneridae</taxon>
        <taxon>Pentapetalae</taxon>
        <taxon>rosids</taxon>
        <taxon>fabids</taxon>
        <taxon>Malpighiales</taxon>
        <taxon>Salicaceae</taxon>
        <taxon>Saliceae</taxon>
        <taxon>Populus</taxon>
    </lineage>
</organism>
<dbReference type="Proteomes" id="UP000309997">
    <property type="component" value="Unassembled WGS sequence"/>
</dbReference>
<sequence>MIEEICDRIKTVQISDSSPSLSSTTGETINSEEESVSNRIRQVSPSQGPTLPILQKIINLSDKIQNLKKEHSNLSNQVKTAKDSFLGPNILDTLQKLGNEYELLKQKYLQELSERKRLYNEVIELKGNTRVFCRCRPLNQVEITNGSNHVVEFDSSQDNELQIISSDSSKKQFKFDHVFGPEDNQEAVFAQTKPIVASVLDGYNVCIFAYGQTGTGKTFTMEGSPENRGVNYRTLDELFRVSQERSGIMRYDLTVQMIEEICNRIKTVQISDSSPSLSSTTGETINSEEESVSNRIRQVYPSQGPTPPILQKIINLSDKIQNLKKEHSNLSNQVKTAKDSFLGPNILDTLQKLGNEYELLKKKYLQELSERKRLYNEVIELKGNIRVFCRCRPLNQVEITNGSNYVVEFDSSQDNELQIISSDSSKKQFKFDHVFGPEDNQEAVFAQTKPIVASVLDGYNVCIFAYGQTGTGKTFTMEGSPENRGVNYRTLDELFRVSQERSGIMRYGLFVSMMEVYNEKIRDLLIDSSNQPPKKLEIKQTAEGTQVPGLVETRVTGTEDVWDLLKSGSRARSVGSTSANELSSRSHCLLRVTVKGENLIDGQKTRSHLWMVDLAGSERVGKIDVEGERLKESQFINKSLSALGDVISALASKTGHIPYRNSKLTHMLQSSLGGDCKTLMFVQISPSATDLGETLCSLNFASRVRGIESGPARKQADLTELFKYKQMVEKLKHDEKETKKLQDSFQSLQLRLAAREHICRTLQEKVRELENQLGEERKTRLKQETRAFAADASQSTKQVVENRKVDKNPPLCPSKLRMPLRKITNFMPPPPLQKQKTGSVLSSIHVKENNPRTTNAGANTKSLMKPRRMSAAVRPPPPMSAQVFQPKRRVSIATYRSEPTSNMTTPLQTSRYKNGNVVGRQSFVRDTRKPRNSKLFSPLPEFRTASETTPTVTRTSSKFMGSPPAQAGSWKPKHPTVVALQRKSLVWSPLKLRSFQNRRPSLLPYRPSSANEVQ</sequence>
<proteinExistence type="predicted"/>
<evidence type="ECO:0000313" key="1">
    <source>
        <dbReference type="EMBL" id="KAL3591211.1"/>
    </source>
</evidence>
<evidence type="ECO:0000313" key="2">
    <source>
        <dbReference type="Proteomes" id="UP000309997"/>
    </source>
</evidence>
<dbReference type="EMBL" id="RCHU02000005">
    <property type="protein sequence ID" value="KAL3591211.1"/>
    <property type="molecule type" value="Genomic_DNA"/>
</dbReference>